<gene>
    <name evidence="1" type="ORF">K4L44_15835</name>
</gene>
<name>A0AC61NEH0_9BACT</name>
<evidence type="ECO:0000313" key="1">
    <source>
        <dbReference type="EMBL" id="QZE13978.1"/>
    </source>
</evidence>
<dbReference type="EMBL" id="CP081303">
    <property type="protein sequence ID" value="QZE13978.1"/>
    <property type="molecule type" value="Genomic_DNA"/>
</dbReference>
<dbReference type="Proteomes" id="UP000826212">
    <property type="component" value="Chromosome"/>
</dbReference>
<dbReference type="EC" id="2.4.2.7" evidence="1"/>
<accession>A0AC61NEH0</accession>
<evidence type="ECO:0000313" key="2">
    <source>
        <dbReference type="Proteomes" id="UP000826212"/>
    </source>
</evidence>
<organism evidence="1 2">
    <name type="scientific">Halosquirtibacter laminarini</name>
    <dbReference type="NCBI Taxonomy" id="3374600"/>
    <lineage>
        <taxon>Bacteria</taxon>
        <taxon>Pseudomonadati</taxon>
        <taxon>Bacteroidota</taxon>
        <taxon>Bacteroidia</taxon>
        <taxon>Marinilabiliales</taxon>
        <taxon>Prolixibacteraceae</taxon>
        <taxon>Halosquirtibacter</taxon>
    </lineage>
</organism>
<keyword evidence="1" id="KW-0808">Transferase</keyword>
<proteinExistence type="predicted"/>
<keyword evidence="1" id="KW-0328">Glycosyltransferase</keyword>
<reference evidence="1" key="1">
    <citation type="submission" date="2021-08" db="EMBL/GenBank/DDBJ databases">
        <title>Novel anaerobic bacterium isolated from sea squirt in East Sea, Republic of Korea.</title>
        <authorList>
            <person name="Nguyen T.H."/>
            <person name="Li Z."/>
            <person name="Lee Y.-J."/>
            <person name="Ko J."/>
            <person name="Kim S.-G."/>
        </authorList>
    </citation>
    <scope>NUCLEOTIDE SEQUENCE</scope>
    <source>
        <strain evidence="1">KCTC 25031</strain>
    </source>
</reference>
<keyword evidence="2" id="KW-1185">Reference proteome</keyword>
<protein>
    <submittedName>
        <fullName evidence="1">Adenine phosphoribosyltransferase</fullName>
        <ecNumber evidence="1">2.4.2.7</ecNumber>
    </submittedName>
</protein>
<sequence>MNSKQISIDEVKASIRDVVDFPKEGIVFKDITTAIKDPAVLVYCVDELYEYYKDKGITKVIGIESRGFILGSVLAYRLNAGFVPVRKPGKLPAETIQESYDLEYGTDTIEIHKDALNKEDVVLIHDDLLATGGTVCAATSLVDKFGVKKSYVNFMVELDFLKGRERIEDKYDVYSLLRF</sequence>